<accession>A0A1A6AHM9</accession>
<evidence type="ECO:0000256" key="1">
    <source>
        <dbReference type="SAM" id="MobiDB-lite"/>
    </source>
</evidence>
<dbReference type="GeneID" id="28965096"/>
<organism evidence="3">
    <name type="scientific">Kwoniella dejecticola CBS 10117</name>
    <dbReference type="NCBI Taxonomy" id="1296121"/>
    <lineage>
        <taxon>Eukaryota</taxon>
        <taxon>Fungi</taxon>
        <taxon>Dikarya</taxon>
        <taxon>Basidiomycota</taxon>
        <taxon>Agaricomycotina</taxon>
        <taxon>Tremellomycetes</taxon>
        <taxon>Tremellales</taxon>
        <taxon>Cryptococcaceae</taxon>
        <taxon>Kwoniella</taxon>
    </lineage>
</organism>
<keyword evidence="5" id="KW-1185">Reference proteome</keyword>
<reference evidence="4" key="2">
    <citation type="submission" date="2013-07" db="EMBL/GenBank/DDBJ databases">
        <authorList>
            <consortium name="The Broad Institute Genome Sequencing Platform"/>
            <person name="Cuomo C."/>
            <person name="Litvintseva A."/>
            <person name="Chen Y."/>
            <person name="Heitman J."/>
            <person name="Sun S."/>
            <person name="Springer D."/>
            <person name="Dromer F."/>
            <person name="Young S.K."/>
            <person name="Zeng Q."/>
            <person name="Gargeya S."/>
            <person name="Fitzgerald M."/>
            <person name="Abouelleil A."/>
            <person name="Alvarado L."/>
            <person name="Berlin A.M."/>
            <person name="Chapman S.B."/>
            <person name="Dewar J."/>
            <person name="Goldberg J."/>
            <person name="Griggs A."/>
            <person name="Gujja S."/>
            <person name="Hansen M."/>
            <person name="Howarth C."/>
            <person name="Imamovic A."/>
            <person name="Larimer J."/>
            <person name="McCowan C."/>
            <person name="Murphy C."/>
            <person name="Pearson M."/>
            <person name="Priest M."/>
            <person name="Roberts A."/>
            <person name="Saif S."/>
            <person name="Shea T."/>
            <person name="Sykes S."/>
            <person name="Wortman J."/>
            <person name="Nusbaum C."/>
            <person name="Birren B."/>
        </authorList>
    </citation>
    <scope>NUCLEOTIDE SEQUENCE</scope>
    <source>
        <strain evidence="4">CBS 10117</strain>
    </source>
</reference>
<feature type="region of interest" description="Disordered" evidence="1">
    <location>
        <begin position="1"/>
        <end position="26"/>
    </location>
</feature>
<dbReference type="RefSeq" id="XP_018267411.1">
    <property type="nucleotide sequence ID" value="XM_018404757.1"/>
</dbReference>
<dbReference type="AlphaFoldDB" id="A0A1A6AHM9"/>
<reference evidence="4" key="3">
    <citation type="submission" date="2024-02" db="EMBL/GenBank/DDBJ databases">
        <title>Comparative genomics of Cryptococcus and Kwoniella reveals pathogenesis evolution and contrasting modes of karyotype evolution via chromosome fusion or intercentromeric recombination.</title>
        <authorList>
            <person name="Coelho M.A."/>
            <person name="David-Palma M."/>
            <person name="Shea T."/>
            <person name="Bowers K."/>
            <person name="McGinley-Smith S."/>
            <person name="Mohammad A.W."/>
            <person name="Gnirke A."/>
            <person name="Yurkov A.M."/>
            <person name="Nowrousian M."/>
            <person name="Sun S."/>
            <person name="Cuomo C.A."/>
            <person name="Heitman J."/>
        </authorList>
    </citation>
    <scope>NUCLEOTIDE SEQUENCE</scope>
    <source>
        <strain evidence="4">CBS 10117</strain>
    </source>
</reference>
<dbReference type="EMBL" id="KI894027">
    <property type="protein sequence ID" value="OBR89569.1"/>
    <property type="molecule type" value="Genomic_DNA"/>
</dbReference>
<keyword evidence="2" id="KW-0472">Membrane</keyword>
<evidence type="ECO:0000256" key="2">
    <source>
        <dbReference type="SAM" id="Phobius"/>
    </source>
</evidence>
<keyword evidence="2" id="KW-0812">Transmembrane</keyword>
<reference evidence="3" key="1">
    <citation type="submission" date="2013-07" db="EMBL/GenBank/DDBJ databases">
        <title>The Genome Sequence of Cryptococcus dejecticola CBS10117.</title>
        <authorList>
            <consortium name="The Broad Institute Genome Sequencing Platform"/>
            <person name="Cuomo C."/>
            <person name="Litvintseva A."/>
            <person name="Chen Y."/>
            <person name="Heitman J."/>
            <person name="Sun S."/>
            <person name="Springer D."/>
            <person name="Dromer F."/>
            <person name="Young S.K."/>
            <person name="Zeng Q."/>
            <person name="Gargeya S."/>
            <person name="Fitzgerald M."/>
            <person name="Abouelleil A."/>
            <person name="Alvarado L."/>
            <person name="Berlin A.M."/>
            <person name="Chapman S.B."/>
            <person name="Dewar J."/>
            <person name="Goldberg J."/>
            <person name="Griggs A."/>
            <person name="Gujja S."/>
            <person name="Hansen M."/>
            <person name="Howarth C."/>
            <person name="Imamovic A."/>
            <person name="Larimer J."/>
            <person name="McCowan C."/>
            <person name="Murphy C."/>
            <person name="Pearson M."/>
            <person name="Priest M."/>
            <person name="Roberts A."/>
            <person name="Saif S."/>
            <person name="Shea T."/>
            <person name="Sykes S."/>
            <person name="Wortman J."/>
            <person name="Nusbaum C."/>
            <person name="Birren B."/>
        </authorList>
    </citation>
    <scope>NUCLEOTIDE SEQUENCE [LARGE SCALE GENOMIC DNA]</scope>
    <source>
        <strain evidence="3">CBS 10117</strain>
    </source>
</reference>
<keyword evidence="2" id="KW-1133">Transmembrane helix</keyword>
<sequence>MSNKGYDAHELPRYQIPTGGNNTLTGAERSRSALKSVQSGLSSCARSWKQKLGPPAYDSRCDISCRSCAIGYVAISVATVLGVTGALAWWLAQGRHRHEGSHEGNSTDTGDDTTKELINQVVWSTINEGKSIAPCWTAMKKQTYTEPDSLPTLTVTEYDPAETGYMFSITTDSPGGEATPIYVKIDPEAASLPSVEGNTNTQQG</sequence>
<evidence type="ECO:0000313" key="4">
    <source>
        <dbReference type="EMBL" id="WWC58844.1"/>
    </source>
</evidence>
<dbReference type="Proteomes" id="UP000078595">
    <property type="component" value="Chromosome 1"/>
</dbReference>
<evidence type="ECO:0000313" key="5">
    <source>
        <dbReference type="Proteomes" id="UP000078595"/>
    </source>
</evidence>
<dbReference type="KEGG" id="kdj:28965096"/>
<name>A0A1A6AHM9_9TREE</name>
<dbReference type="VEuPathDB" id="FungiDB:I303_01397"/>
<dbReference type="EMBL" id="CP144530">
    <property type="protein sequence ID" value="WWC58844.1"/>
    <property type="molecule type" value="Genomic_DNA"/>
</dbReference>
<proteinExistence type="predicted"/>
<protein>
    <submittedName>
        <fullName evidence="3">Uncharacterized protein</fullName>
    </submittedName>
</protein>
<gene>
    <name evidence="3" type="ORF">I303_01397</name>
    <name evidence="4" type="ORF">I303_101388</name>
</gene>
<evidence type="ECO:0000313" key="3">
    <source>
        <dbReference type="EMBL" id="OBR89569.1"/>
    </source>
</evidence>
<feature type="transmembrane region" description="Helical" evidence="2">
    <location>
        <begin position="69"/>
        <end position="92"/>
    </location>
</feature>
<feature type="compositionally biased region" description="Basic and acidic residues" evidence="1">
    <location>
        <begin position="1"/>
        <end position="12"/>
    </location>
</feature>